<name>A0A8G0PK37_9HYPO</name>
<protein>
    <submittedName>
        <fullName evidence="1">Uncharacterized protein</fullName>
    </submittedName>
</protein>
<evidence type="ECO:0000313" key="2">
    <source>
        <dbReference type="Proteomes" id="UP000826661"/>
    </source>
</evidence>
<organism evidence="1 2">
    <name type="scientific">Trichoderma simmonsii</name>
    <dbReference type="NCBI Taxonomy" id="1491479"/>
    <lineage>
        <taxon>Eukaryota</taxon>
        <taxon>Fungi</taxon>
        <taxon>Dikarya</taxon>
        <taxon>Ascomycota</taxon>
        <taxon>Pezizomycotina</taxon>
        <taxon>Sordariomycetes</taxon>
        <taxon>Hypocreomycetidae</taxon>
        <taxon>Hypocreales</taxon>
        <taxon>Hypocreaceae</taxon>
        <taxon>Trichoderma</taxon>
    </lineage>
</organism>
<evidence type="ECO:0000313" key="1">
    <source>
        <dbReference type="EMBL" id="QYT05376.1"/>
    </source>
</evidence>
<gene>
    <name evidence="1" type="ORF">H0G86_012269</name>
</gene>
<accession>A0A8G0PK37</accession>
<keyword evidence="2" id="KW-1185">Reference proteome</keyword>
<dbReference type="EMBL" id="CP075870">
    <property type="protein sequence ID" value="QYT05376.1"/>
    <property type="molecule type" value="Genomic_DNA"/>
</dbReference>
<reference evidence="1 2" key="1">
    <citation type="journal article" date="2021" name="BMC Genomics">
        <title>Telomere-to-telomere genome assembly of asparaginase-producing Trichoderma simmonsii.</title>
        <authorList>
            <person name="Chung D."/>
            <person name="Kwon Y.M."/>
            <person name="Yang Y."/>
        </authorList>
    </citation>
    <scope>NUCLEOTIDE SEQUENCE [LARGE SCALE GENOMIC DNA]</scope>
    <source>
        <strain evidence="1 2">GH-Sj1</strain>
    </source>
</reference>
<dbReference type="AlphaFoldDB" id="A0A8G0PK37"/>
<dbReference type="Proteomes" id="UP000826661">
    <property type="component" value="Chromosome VII"/>
</dbReference>
<sequence length="101" mass="11565">MQHQALSCPKLVLPLVDLQYCNTTMIADLMRSTSWILREAMQVPCLAVSRRVLKIGRYQDTERHRIGRGWPAVDVLHTHLDRRTIIISSQFHLWLGSGSLG</sequence>
<proteinExistence type="predicted"/>